<sequence>MKLISLIAYASLGSTAVLRRADDTPAYQNNTTHATPGISNYTSPADSTAQKGSSYNGTKPMKAKLHKKTVTTTSETSESHSNSSSSTTTSSHFYTAVVRGRKSVQPKKVQSAPTNSSVSGNY</sequence>
<proteinExistence type="predicted"/>
<gene>
    <name evidence="1" type="ORF">DSO57_1013387</name>
</gene>
<dbReference type="Proteomes" id="UP001165960">
    <property type="component" value="Unassembled WGS sequence"/>
</dbReference>
<dbReference type="EMBL" id="QTSX02005729">
    <property type="protein sequence ID" value="KAJ9058336.1"/>
    <property type="molecule type" value="Genomic_DNA"/>
</dbReference>
<reference evidence="1" key="1">
    <citation type="submission" date="2022-04" db="EMBL/GenBank/DDBJ databases">
        <title>Genome of the entomopathogenic fungus Entomophthora muscae.</title>
        <authorList>
            <person name="Elya C."/>
            <person name="Lovett B.R."/>
            <person name="Lee E."/>
            <person name="Macias A.M."/>
            <person name="Hajek A.E."/>
            <person name="De Bivort B.L."/>
            <person name="Kasson M.T."/>
            <person name="De Fine Licht H.H."/>
            <person name="Stajich J.E."/>
        </authorList>
    </citation>
    <scope>NUCLEOTIDE SEQUENCE</scope>
    <source>
        <strain evidence="1">Berkeley</strain>
    </source>
</reference>
<keyword evidence="2" id="KW-1185">Reference proteome</keyword>
<protein>
    <submittedName>
        <fullName evidence="1">Uncharacterized protein</fullName>
    </submittedName>
</protein>
<evidence type="ECO:0000313" key="2">
    <source>
        <dbReference type="Proteomes" id="UP001165960"/>
    </source>
</evidence>
<evidence type="ECO:0000313" key="1">
    <source>
        <dbReference type="EMBL" id="KAJ9058336.1"/>
    </source>
</evidence>
<name>A0ACC2S7H3_9FUNG</name>
<accession>A0ACC2S7H3</accession>
<organism evidence="1 2">
    <name type="scientific">Entomophthora muscae</name>
    <dbReference type="NCBI Taxonomy" id="34485"/>
    <lineage>
        <taxon>Eukaryota</taxon>
        <taxon>Fungi</taxon>
        <taxon>Fungi incertae sedis</taxon>
        <taxon>Zoopagomycota</taxon>
        <taxon>Entomophthoromycotina</taxon>
        <taxon>Entomophthoromycetes</taxon>
        <taxon>Entomophthorales</taxon>
        <taxon>Entomophthoraceae</taxon>
        <taxon>Entomophthora</taxon>
    </lineage>
</organism>
<comment type="caution">
    <text evidence="1">The sequence shown here is derived from an EMBL/GenBank/DDBJ whole genome shotgun (WGS) entry which is preliminary data.</text>
</comment>